<dbReference type="GO" id="GO:0006308">
    <property type="term" value="P:DNA catabolic process"/>
    <property type="evidence" value="ECO:0007669"/>
    <property type="project" value="TreeGrafter"/>
</dbReference>
<dbReference type="Gene3D" id="3.30.420.10">
    <property type="entry name" value="Ribonuclease H-like superfamily/Ribonuclease H"/>
    <property type="match status" value="1"/>
</dbReference>
<dbReference type="GO" id="GO:0005737">
    <property type="term" value="C:cytoplasm"/>
    <property type="evidence" value="ECO:0007669"/>
    <property type="project" value="TreeGrafter"/>
</dbReference>
<proteinExistence type="predicted"/>
<dbReference type="PANTHER" id="PTHR13058:SF22">
    <property type="entry name" value="EXODEOXYRIBONUCLEASE III"/>
    <property type="match status" value="1"/>
</dbReference>
<evidence type="ECO:0000256" key="5">
    <source>
        <dbReference type="ARBA" id="ARBA00022839"/>
    </source>
</evidence>
<reference evidence="8" key="1">
    <citation type="journal article" date="2012" name="Nature">
        <title>The oyster genome reveals stress adaptation and complexity of shell formation.</title>
        <authorList>
            <person name="Zhang G."/>
            <person name="Fang X."/>
            <person name="Guo X."/>
            <person name="Li L."/>
            <person name="Luo R."/>
            <person name="Xu F."/>
            <person name="Yang P."/>
            <person name="Zhang L."/>
            <person name="Wang X."/>
            <person name="Qi H."/>
            <person name="Xiong Z."/>
            <person name="Que H."/>
            <person name="Xie Y."/>
            <person name="Holland P.W."/>
            <person name="Paps J."/>
            <person name="Zhu Y."/>
            <person name="Wu F."/>
            <person name="Chen Y."/>
            <person name="Wang J."/>
            <person name="Peng C."/>
            <person name="Meng J."/>
            <person name="Yang L."/>
            <person name="Liu J."/>
            <person name="Wen B."/>
            <person name="Zhang N."/>
            <person name="Huang Z."/>
            <person name="Zhu Q."/>
            <person name="Feng Y."/>
            <person name="Mount A."/>
            <person name="Hedgecock D."/>
            <person name="Xu Z."/>
            <person name="Liu Y."/>
            <person name="Domazet-Loso T."/>
            <person name="Du Y."/>
            <person name="Sun X."/>
            <person name="Zhang S."/>
            <person name="Liu B."/>
            <person name="Cheng P."/>
            <person name="Jiang X."/>
            <person name="Li J."/>
            <person name="Fan D."/>
            <person name="Wang W."/>
            <person name="Fu W."/>
            <person name="Wang T."/>
            <person name="Wang B."/>
            <person name="Zhang J."/>
            <person name="Peng Z."/>
            <person name="Li Y."/>
            <person name="Li N."/>
            <person name="Wang J."/>
            <person name="Chen M."/>
            <person name="He Y."/>
            <person name="Tan F."/>
            <person name="Song X."/>
            <person name="Zheng Q."/>
            <person name="Huang R."/>
            <person name="Yang H."/>
            <person name="Du X."/>
            <person name="Chen L."/>
            <person name="Yang M."/>
            <person name="Gaffney P.M."/>
            <person name="Wang S."/>
            <person name="Luo L."/>
            <person name="She Z."/>
            <person name="Ming Y."/>
            <person name="Huang W."/>
            <person name="Zhang S."/>
            <person name="Huang B."/>
            <person name="Zhang Y."/>
            <person name="Qu T."/>
            <person name="Ni P."/>
            <person name="Miao G."/>
            <person name="Wang J."/>
            <person name="Wang Q."/>
            <person name="Steinberg C.E."/>
            <person name="Wang H."/>
            <person name="Li N."/>
            <person name="Qian L."/>
            <person name="Zhang G."/>
            <person name="Li Y."/>
            <person name="Yang H."/>
            <person name="Liu X."/>
            <person name="Wang J."/>
            <person name="Yin Y."/>
            <person name="Wang J."/>
        </authorList>
    </citation>
    <scope>NUCLEOTIDE SEQUENCE [LARGE SCALE GENOMIC DNA]</scope>
    <source>
        <strain evidence="8">05x7-T-G4-1.051#20</strain>
    </source>
</reference>
<comment type="cofactor">
    <cofactor evidence="1">
        <name>Mg(2+)</name>
        <dbReference type="ChEBI" id="CHEBI:18420"/>
    </cofactor>
</comment>
<keyword evidence="5" id="KW-0269">Exonuclease</keyword>
<accession>K1PVE6</accession>
<evidence type="ECO:0000256" key="2">
    <source>
        <dbReference type="ARBA" id="ARBA00022722"/>
    </source>
</evidence>
<gene>
    <name evidence="8" type="ORF">CGI_10009308</name>
</gene>
<evidence type="ECO:0000256" key="3">
    <source>
        <dbReference type="ARBA" id="ARBA00022723"/>
    </source>
</evidence>
<name>K1PVE6_MAGGI</name>
<feature type="domain" description="DNA-directed DNA polymerase family B exonuclease" evidence="7">
    <location>
        <begin position="24"/>
        <end position="133"/>
    </location>
</feature>
<keyword evidence="2" id="KW-0540">Nuclease</keyword>
<dbReference type="SUPFAM" id="SSF53098">
    <property type="entry name" value="Ribonuclease H-like"/>
    <property type="match status" value="1"/>
</dbReference>
<evidence type="ECO:0000256" key="4">
    <source>
        <dbReference type="ARBA" id="ARBA00022801"/>
    </source>
</evidence>
<protein>
    <recommendedName>
        <fullName evidence="7">DNA-directed DNA polymerase family B exonuclease domain-containing protein</fullName>
    </recommendedName>
</protein>
<keyword evidence="4" id="KW-0378">Hydrolase</keyword>
<sequence>MTDEENCIIPSRPTLKGTESFVHFDLETTGLERTSDIVQLSAVCGTAVMNKYVVPRKRMSLAASRVTGIRFSSNDNQMFCKGQRVETVNVHAALLDFIEFLKGFENPVLVGHNIISFDIPVLLHKLKTDKKSSRPTPSSSRQHRRRVVLEDRDEADLTEVRETFTDYVTEQWVNGDRLIWNHFGTNGPRTNNNLKAWHGKLKRMALHAHPNIYTVIKIFKDTQNGKEILQIQKQRSTRTSRGDCRP</sequence>
<dbReference type="PANTHER" id="PTHR13058">
    <property type="entry name" value="THREE PRIME REPAIR EXONUCLEASE 1, 2"/>
    <property type="match status" value="1"/>
</dbReference>
<evidence type="ECO:0000259" key="7">
    <source>
        <dbReference type="Pfam" id="PF03104"/>
    </source>
</evidence>
<keyword evidence="6" id="KW-0460">Magnesium</keyword>
<dbReference type="InterPro" id="IPR040393">
    <property type="entry name" value="TREX1/2"/>
</dbReference>
<organism evidence="8">
    <name type="scientific">Magallana gigas</name>
    <name type="common">Pacific oyster</name>
    <name type="synonym">Crassostrea gigas</name>
    <dbReference type="NCBI Taxonomy" id="29159"/>
    <lineage>
        <taxon>Eukaryota</taxon>
        <taxon>Metazoa</taxon>
        <taxon>Spiralia</taxon>
        <taxon>Lophotrochozoa</taxon>
        <taxon>Mollusca</taxon>
        <taxon>Bivalvia</taxon>
        <taxon>Autobranchia</taxon>
        <taxon>Pteriomorphia</taxon>
        <taxon>Ostreida</taxon>
        <taxon>Ostreoidea</taxon>
        <taxon>Ostreidae</taxon>
        <taxon>Magallana</taxon>
    </lineage>
</organism>
<dbReference type="InterPro" id="IPR036397">
    <property type="entry name" value="RNaseH_sf"/>
</dbReference>
<dbReference type="InterPro" id="IPR012337">
    <property type="entry name" value="RNaseH-like_sf"/>
</dbReference>
<dbReference type="Pfam" id="PF03104">
    <property type="entry name" value="DNA_pol_B_exo1"/>
    <property type="match status" value="1"/>
</dbReference>
<evidence type="ECO:0000256" key="1">
    <source>
        <dbReference type="ARBA" id="ARBA00001946"/>
    </source>
</evidence>
<evidence type="ECO:0000313" key="8">
    <source>
        <dbReference type="EMBL" id="EKC28327.1"/>
    </source>
</evidence>
<evidence type="ECO:0000256" key="6">
    <source>
        <dbReference type="ARBA" id="ARBA00022842"/>
    </source>
</evidence>
<dbReference type="EMBL" id="JH817389">
    <property type="protein sequence ID" value="EKC28327.1"/>
    <property type="molecule type" value="Genomic_DNA"/>
</dbReference>
<dbReference type="GO" id="GO:0046872">
    <property type="term" value="F:metal ion binding"/>
    <property type="evidence" value="ECO:0007669"/>
    <property type="project" value="UniProtKB-KW"/>
</dbReference>
<dbReference type="InterPro" id="IPR006133">
    <property type="entry name" value="DNA-dir_DNA_pol_B_exonuc"/>
</dbReference>
<dbReference type="InParanoid" id="K1PVE6"/>
<dbReference type="HOGENOM" id="CLU_1130015_0_0_1"/>
<keyword evidence="3" id="KW-0479">Metal-binding</keyword>
<dbReference type="AlphaFoldDB" id="K1PVE6"/>
<dbReference type="GO" id="GO:0008296">
    <property type="term" value="F:3'-5'-DNA exonuclease activity"/>
    <property type="evidence" value="ECO:0007669"/>
    <property type="project" value="TreeGrafter"/>
</dbReference>
<dbReference type="GO" id="GO:0003676">
    <property type="term" value="F:nucleic acid binding"/>
    <property type="evidence" value="ECO:0007669"/>
    <property type="project" value="InterPro"/>
</dbReference>